<dbReference type="EMBL" id="CP061801">
    <property type="protein sequence ID" value="QPJ99323.1"/>
    <property type="molecule type" value="Genomic_DNA"/>
</dbReference>
<organism evidence="1">
    <name type="scientific">Enterobacter mori</name>
    <dbReference type="NCBI Taxonomy" id="539813"/>
    <lineage>
        <taxon>Bacteria</taxon>
        <taxon>Pseudomonadati</taxon>
        <taxon>Pseudomonadota</taxon>
        <taxon>Gammaproteobacteria</taxon>
        <taxon>Enterobacterales</taxon>
        <taxon>Enterobacteriaceae</taxon>
        <taxon>Enterobacter</taxon>
    </lineage>
</organism>
<gene>
    <name evidence="1" type="ORF">IDM36_15535</name>
</gene>
<reference evidence="1" key="1">
    <citation type="submission" date="2020-09" db="EMBL/GenBank/DDBJ databases">
        <title>First Report of a novel Colistin-Resistant species of Enterobacter cloacae complex Producing MCR-5 isolated from hospital sewage water.</title>
        <authorList>
            <person name="Zhou K."/>
        </authorList>
    </citation>
    <scope>NUCLEOTIDE SEQUENCE [LARGE SCALE GENOMIC DNA]</scope>
    <source>
        <strain evidence="1">HSW1412</strain>
    </source>
</reference>
<dbReference type="AlphaFoldDB" id="A0A7T0DTN8"/>
<proteinExistence type="predicted"/>
<protein>
    <submittedName>
        <fullName evidence="1">Uncharacterized protein</fullName>
    </submittedName>
</protein>
<accession>A0A7T0DTN8</accession>
<name>A0A7T0DTN8_9ENTR</name>
<evidence type="ECO:0000313" key="1">
    <source>
        <dbReference type="EMBL" id="QPJ99323.1"/>
    </source>
</evidence>
<sequence length="85" mass="9805">MSNSQAEMPKYQCHKKVWALKIQQVYSVGSQNFIVPADYGYDDFPVSQQYIDKHKPQAGGYYVQYEDGYESFSPADVFESGYSRI</sequence>